<reference evidence="1 2" key="1">
    <citation type="journal article" date="2024" name="G3 (Bethesda)">
        <title>Genome assembly of Hibiscus sabdariffa L. provides insights into metabolisms of medicinal natural products.</title>
        <authorList>
            <person name="Kim T."/>
        </authorList>
    </citation>
    <scope>NUCLEOTIDE SEQUENCE [LARGE SCALE GENOMIC DNA]</scope>
    <source>
        <strain evidence="1">TK-2024</strain>
        <tissue evidence="1">Old leaves</tissue>
    </source>
</reference>
<gene>
    <name evidence="1" type="ORF">V6N11_053145</name>
</gene>
<comment type="caution">
    <text evidence="1">The sequence shown here is derived from an EMBL/GenBank/DDBJ whole genome shotgun (WGS) entry which is preliminary data.</text>
</comment>
<dbReference type="Proteomes" id="UP001396334">
    <property type="component" value="Unassembled WGS sequence"/>
</dbReference>
<protein>
    <submittedName>
        <fullName evidence="1">Uncharacterized protein</fullName>
    </submittedName>
</protein>
<accession>A0ABR2UC63</accession>
<sequence>MPALHTVDVEQVSLRALDVLRCMGLAQNQRAVGECRESKVGLLVEFDSELALNGINKPSSSAMKLVIVFQGD</sequence>
<evidence type="ECO:0000313" key="2">
    <source>
        <dbReference type="Proteomes" id="UP001396334"/>
    </source>
</evidence>
<keyword evidence="2" id="KW-1185">Reference proteome</keyword>
<organism evidence="1 2">
    <name type="scientific">Hibiscus sabdariffa</name>
    <name type="common">roselle</name>
    <dbReference type="NCBI Taxonomy" id="183260"/>
    <lineage>
        <taxon>Eukaryota</taxon>
        <taxon>Viridiplantae</taxon>
        <taxon>Streptophyta</taxon>
        <taxon>Embryophyta</taxon>
        <taxon>Tracheophyta</taxon>
        <taxon>Spermatophyta</taxon>
        <taxon>Magnoliopsida</taxon>
        <taxon>eudicotyledons</taxon>
        <taxon>Gunneridae</taxon>
        <taxon>Pentapetalae</taxon>
        <taxon>rosids</taxon>
        <taxon>malvids</taxon>
        <taxon>Malvales</taxon>
        <taxon>Malvaceae</taxon>
        <taxon>Malvoideae</taxon>
        <taxon>Hibiscus</taxon>
    </lineage>
</organism>
<evidence type="ECO:0000313" key="1">
    <source>
        <dbReference type="EMBL" id="KAK9047298.1"/>
    </source>
</evidence>
<name>A0ABR2UC63_9ROSI</name>
<dbReference type="EMBL" id="JBBPBN010000001">
    <property type="protein sequence ID" value="KAK9047298.1"/>
    <property type="molecule type" value="Genomic_DNA"/>
</dbReference>
<proteinExistence type="predicted"/>